<organism evidence="3 4">
    <name type="scientific">Nostoc cf. commune SO-36</name>
    <dbReference type="NCBI Taxonomy" id="449208"/>
    <lineage>
        <taxon>Bacteria</taxon>
        <taxon>Bacillati</taxon>
        <taxon>Cyanobacteriota</taxon>
        <taxon>Cyanophyceae</taxon>
        <taxon>Nostocales</taxon>
        <taxon>Nostocaceae</taxon>
        <taxon>Nostoc</taxon>
    </lineage>
</organism>
<reference evidence="3" key="1">
    <citation type="submission" date="2022-04" db="EMBL/GenBank/DDBJ databases">
        <title>Complete genome sequence of a cyanobacterium, Nostoc sp. SO-36, isolated in Antarctica.</title>
        <authorList>
            <person name="Kanesaki Y."/>
            <person name="Effendi D."/>
            <person name="Sakamoto T."/>
            <person name="Ohtani S."/>
            <person name="Awai K."/>
        </authorList>
    </citation>
    <scope>NUCLEOTIDE SEQUENCE</scope>
    <source>
        <strain evidence="3">SO-36</strain>
    </source>
</reference>
<evidence type="ECO:0000313" key="3">
    <source>
        <dbReference type="EMBL" id="BDI17447.1"/>
    </source>
</evidence>
<accession>A0ABN6Q640</accession>
<dbReference type="SUPFAM" id="SSF52833">
    <property type="entry name" value="Thioredoxin-like"/>
    <property type="match status" value="1"/>
</dbReference>
<evidence type="ECO:0000259" key="2">
    <source>
        <dbReference type="Pfam" id="PF18734"/>
    </source>
</evidence>
<dbReference type="CDD" id="cd02977">
    <property type="entry name" value="ArsC_family"/>
    <property type="match status" value="1"/>
</dbReference>
<dbReference type="InterPro" id="IPR006660">
    <property type="entry name" value="Arsenate_reductase-like"/>
</dbReference>
<dbReference type="Proteomes" id="UP001055453">
    <property type="component" value="Chromosome"/>
</dbReference>
<dbReference type="Pfam" id="PF18734">
    <property type="entry name" value="HEPN_AbiU2"/>
    <property type="match status" value="1"/>
</dbReference>
<evidence type="ECO:0000256" key="1">
    <source>
        <dbReference type="PROSITE-ProRule" id="PRU01282"/>
    </source>
</evidence>
<dbReference type="PROSITE" id="PS51353">
    <property type="entry name" value="ARSC"/>
    <property type="match status" value="1"/>
</dbReference>
<feature type="domain" description="HEPN AbiU2-like" evidence="2">
    <location>
        <begin position="3"/>
        <end position="126"/>
    </location>
</feature>
<protein>
    <recommendedName>
        <fullName evidence="2">HEPN AbiU2-like domain-containing protein</fullName>
    </recommendedName>
</protein>
<name>A0ABN6Q640_NOSCO</name>
<dbReference type="InterPro" id="IPR006504">
    <property type="entry name" value="Tscrpt_reg_Spx/MgsR"/>
</dbReference>
<keyword evidence="4" id="KW-1185">Reference proteome</keyword>
<evidence type="ECO:0000313" key="4">
    <source>
        <dbReference type="Proteomes" id="UP001055453"/>
    </source>
</evidence>
<dbReference type="NCBIfam" id="TIGR01617">
    <property type="entry name" value="arsC_related"/>
    <property type="match status" value="1"/>
</dbReference>
<dbReference type="Pfam" id="PF03960">
    <property type="entry name" value="ArsC"/>
    <property type="match status" value="1"/>
</dbReference>
<proteinExistence type="inferred from homology"/>
<dbReference type="Gene3D" id="3.40.30.10">
    <property type="entry name" value="Glutaredoxin"/>
    <property type="match status" value="1"/>
</dbReference>
<dbReference type="EMBL" id="AP025732">
    <property type="protein sequence ID" value="BDI17447.1"/>
    <property type="molecule type" value="Genomic_DNA"/>
</dbReference>
<comment type="similarity">
    <text evidence="1">Belongs to the ArsC family.</text>
</comment>
<gene>
    <name evidence="3" type="ORF">ANSO36C_32490</name>
</gene>
<dbReference type="InterPro" id="IPR040704">
    <property type="entry name" value="HEPN_AbiU2"/>
</dbReference>
<dbReference type="PANTHER" id="PTHR30041:SF8">
    <property type="entry name" value="PROTEIN YFFB"/>
    <property type="match status" value="1"/>
</dbReference>
<dbReference type="PANTHER" id="PTHR30041">
    <property type="entry name" value="ARSENATE REDUCTASE"/>
    <property type="match status" value="1"/>
</dbReference>
<dbReference type="InterPro" id="IPR036249">
    <property type="entry name" value="Thioredoxin-like_sf"/>
</dbReference>
<sequence length="264" mass="30199">MRSIPAAIKILKDNFNELKIRNREQLEEKLINWVVDRKCLISLSDAEITNIVAEALSAKLPSEDEIKNIKDVRDKRFAHHELIDETKISSIMWPHLEDLLARAKKIVGVIGNHYLGDFYEINGEYVLSYNASETSRSLVRLLKKAGIMSIQVYGIPNCSTCKKALTWLQHNNIDHEFINTKDTPPTREMIQNWVKSLGFAPMRNTSGQSYRALGEQKKIWNDEQWIDAFTHDAMLLKRPLIVKDGTAVLVGFKNEAVVQEKLGL</sequence>